<dbReference type="Proteomes" id="UP000735302">
    <property type="component" value="Unassembled WGS sequence"/>
</dbReference>
<feature type="region of interest" description="Disordered" evidence="3">
    <location>
        <begin position="467"/>
        <end position="512"/>
    </location>
</feature>
<evidence type="ECO:0000313" key="4">
    <source>
        <dbReference type="EMBL" id="GFO13549.1"/>
    </source>
</evidence>
<organism evidence="4 5">
    <name type="scientific">Plakobranchus ocellatus</name>
    <dbReference type="NCBI Taxonomy" id="259542"/>
    <lineage>
        <taxon>Eukaryota</taxon>
        <taxon>Metazoa</taxon>
        <taxon>Spiralia</taxon>
        <taxon>Lophotrochozoa</taxon>
        <taxon>Mollusca</taxon>
        <taxon>Gastropoda</taxon>
        <taxon>Heterobranchia</taxon>
        <taxon>Euthyneura</taxon>
        <taxon>Panpulmonata</taxon>
        <taxon>Sacoglossa</taxon>
        <taxon>Placobranchoidea</taxon>
        <taxon>Plakobranchidae</taxon>
        <taxon>Plakobranchus</taxon>
    </lineage>
</organism>
<reference evidence="4 5" key="1">
    <citation type="journal article" date="2021" name="Elife">
        <title>Chloroplast acquisition without the gene transfer in kleptoplastic sea slugs, Plakobranchus ocellatus.</title>
        <authorList>
            <person name="Maeda T."/>
            <person name="Takahashi S."/>
            <person name="Yoshida T."/>
            <person name="Shimamura S."/>
            <person name="Takaki Y."/>
            <person name="Nagai Y."/>
            <person name="Toyoda A."/>
            <person name="Suzuki Y."/>
            <person name="Arimoto A."/>
            <person name="Ishii H."/>
            <person name="Satoh N."/>
            <person name="Nishiyama T."/>
            <person name="Hasebe M."/>
            <person name="Maruyama T."/>
            <person name="Minagawa J."/>
            <person name="Obokata J."/>
            <person name="Shigenobu S."/>
        </authorList>
    </citation>
    <scope>NUCLEOTIDE SEQUENCE [LARGE SCALE GENOMIC DNA]</scope>
</reference>
<evidence type="ECO:0000256" key="3">
    <source>
        <dbReference type="SAM" id="MobiDB-lite"/>
    </source>
</evidence>
<dbReference type="InterPro" id="IPR039902">
    <property type="entry name" value="CCDC148/CCDC112"/>
</dbReference>
<gene>
    <name evidence="4" type="ORF">PoB_004005400</name>
</gene>
<keyword evidence="1 2" id="KW-0175">Coiled coil</keyword>
<feature type="coiled-coil region" evidence="2">
    <location>
        <begin position="138"/>
        <end position="190"/>
    </location>
</feature>
<proteinExistence type="predicted"/>
<dbReference type="EMBL" id="BLXT01004491">
    <property type="protein sequence ID" value="GFO13549.1"/>
    <property type="molecule type" value="Genomic_DNA"/>
</dbReference>
<feature type="compositionally biased region" description="Basic and acidic residues" evidence="3">
    <location>
        <begin position="481"/>
        <end position="490"/>
    </location>
</feature>
<sequence length="512" mass="61083">MGDKLLVLAIIRLSQRRHHSSSSPQLALQNPPLQAFDEDGATALKRKNELAKKAETLREIHKLNVQIQAMEREKQTHIFSKRSDFRSDFSPLEEEEVKLMEERKTEKVKVKQQLEKINYMVKRLHRELRDVKPTPEFVEKLKNIMEEIEAAINSFKQQQRLKYEELLISEKAMSQEVQQLEIKFESWSQKAKEEVVSTRPISAKPLASARDVTKDLPPEVAAFDKFVHQSGGHRGGWDEYDHGTFLRIRNMYKGRIVFLDYVKQKLPTHTETEIREHETWYQEYLFLNENKKCAIKKWREKREEEKEDAITQVQDELEAEKQKTKSQESTEEAVREKAVRAKQINAWRVQKELDKAMQEEKKARDELERKKQQEEQRIKQLETKRLVEEFRQQRQLEENMLEMIEEDRKRAEEERKREIIAKEIGRFHVRDMQRLSEKIEKEREKEEIKKEKERKLEALKSQVQVQVSRDPSRLLRPTSGWKERLKDKKPSGGGQIIHMPHRAIPSWRQGLM</sequence>
<keyword evidence="5" id="KW-1185">Reference proteome</keyword>
<dbReference type="AlphaFoldDB" id="A0AAV4B0K7"/>
<comment type="caution">
    <text evidence="4">The sequence shown here is derived from an EMBL/GenBank/DDBJ whole genome shotgun (WGS) entry which is preliminary data.</text>
</comment>
<dbReference type="PANTHER" id="PTHR21549:SF0">
    <property type="entry name" value="COILED-COIL DOMAIN-CONTAINING PROTEIN 112"/>
    <property type="match status" value="1"/>
</dbReference>
<protein>
    <submittedName>
        <fullName evidence="4">Coiled-coil domain-containing protein 112-like</fullName>
    </submittedName>
</protein>
<accession>A0AAV4B0K7</accession>
<evidence type="ECO:0000256" key="2">
    <source>
        <dbReference type="SAM" id="Coils"/>
    </source>
</evidence>
<name>A0AAV4B0K7_9GAST</name>
<evidence type="ECO:0000313" key="5">
    <source>
        <dbReference type="Proteomes" id="UP000735302"/>
    </source>
</evidence>
<dbReference type="PANTHER" id="PTHR21549">
    <property type="entry name" value="MUTATED IN BLADDER CANCER 1"/>
    <property type="match status" value="1"/>
</dbReference>
<evidence type="ECO:0000256" key="1">
    <source>
        <dbReference type="ARBA" id="ARBA00023054"/>
    </source>
</evidence>